<evidence type="ECO:0000313" key="4">
    <source>
        <dbReference type="Proteomes" id="UP001307889"/>
    </source>
</evidence>
<gene>
    <name evidence="3" type="ORF">NTJ_13629</name>
</gene>
<reference evidence="3 4" key="1">
    <citation type="submission" date="2023-09" db="EMBL/GenBank/DDBJ databases">
        <title>Nesidiocoris tenuis whole genome shotgun sequence.</title>
        <authorList>
            <person name="Shibata T."/>
            <person name="Shimoda M."/>
            <person name="Kobayashi T."/>
            <person name="Uehara T."/>
        </authorList>
    </citation>
    <scope>NUCLEOTIDE SEQUENCE [LARGE SCALE GENOMIC DNA]</scope>
    <source>
        <strain evidence="3 4">Japan</strain>
    </source>
</reference>
<accession>A0ABN7B8V0</accession>
<dbReference type="InterPro" id="IPR019535">
    <property type="entry name" value="ICE2_C"/>
</dbReference>
<dbReference type="Proteomes" id="UP001307889">
    <property type="component" value="Chromosome 12"/>
</dbReference>
<keyword evidence="3" id="KW-0675">Receptor</keyword>
<dbReference type="PANTHER" id="PTHR14633">
    <property type="entry name" value="LITTLE ELONGATION COMPLEX SUBUNIT 2"/>
    <property type="match status" value="1"/>
</dbReference>
<protein>
    <submittedName>
        <fullName evidence="3">NMDA receptor-regulated gene protein 2 C-terminus</fullName>
    </submittedName>
</protein>
<feature type="compositionally biased region" description="Basic residues" evidence="1">
    <location>
        <begin position="645"/>
        <end position="658"/>
    </location>
</feature>
<dbReference type="Pfam" id="PF10505">
    <property type="entry name" value="NARG2_C"/>
    <property type="match status" value="1"/>
</dbReference>
<dbReference type="EMBL" id="AP028920">
    <property type="protein sequence ID" value="BET00812.1"/>
    <property type="molecule type" value="Genomic_DNA"/>
</dbReference>
<evidence type="ECO:0000313" key="3">
    <source>
        <dbReference type="EMBL" id="BET00812.1"/>
    </source>
</evidence>
<evidence type="ECO:0000256" key="1">
    <source>
        <dbReference type="SAM" id="MobiDB-lite"/>
    </source>
</evidence>
<proteinExistence type="predicted"/>
<keyword evidence="4" id="KW-1185">Reference proteome</keyword>
<evidence type="ECO:0000259" key="2">
    <source>
        <dbReference type="Pfam" id="PF10505"/>
    </source>
</evidence>
<feature type="domain" description="Little elongation complex subunit 2 C-terminal" evidence="2">
    <location>
        <begin position="419"/>
        <end position="630"/>
    </location>
</feature>
<sequence length="705" mass="80551">MEVEEGASNSSLVAQSTAADKDKFLNEEFDKIFNSAPYHYFKPFEEIVDYISVHSITAKLFRNEYHEKLQEKVNASKSKTGLPTPLCKSVEERGKCFEPYFVSLPRTNSHFNQKEMSDLFAVCLASTPGSKLTPTVSQMNTYAASLEKIKIENSDYLQIVKKRWLEDSWTRCGEIEEELVQIISLWWEERIERVKLYPQLYVQASSVSLSPPENGDVELSFVKHLKSLGQAPRYFVNASRNSTIKLFNDLDDPERYLPRKPKIEEDGLEDVDEVFKPVSKDKYAEALALENHAQLVATPSTISRILAQDTVSFVGSWCIPFCVREFEKDDHPQKIVFMDNKLAPRSLSAVEKNSLFAKFVIRNLFKKARLEKDCINKMNSQKGDCPAVKSESEDDDDFPNLLNDLLSRAEGKKITGRMVNYNLWECSPNESLSVLSKHHKKPFKMLIRTSVKGNNLNRDKENKPCVVLPKLEYQPEYGAALCTFKEYVKEWIKVTLCPNSFLHRVRVDPLRGSTIMIEEKSANELANDCQRTHGRRPQSQLSVFQNLVEHLAALPVGRYLLKHDDKDGGFMFIYQEQEAGKRIHLNLDEIYQAVDTTSTATQGAPWVPLDTTLLTPSLKHYRRIPCSFPPTLQSRKKSLPEPKKKEKKKKKKKNKTKPKNAEAKSPKKPSKIGTSPAKPSPDEMLSYDEFMQLIDKSQEVQSGSE</sequence>
<organism evidence="3 4">
    <name type="scientific">Nesidiocoris tenuis</name>
    <dbReference type="NCBI Taxonomy" id="355587"/>
    <lineage>
        <taxon>Eukaryota</taxon>
        <taxon>Metazoa</taxon>
        <taxon>Ecdysozoa</taxon>
        <taxon>Arthropoda</taxon>
        <taxon>Hexapoda</taxon>
        <taxon>Insecta</taxon>
        <taxon>Pterygota</taxon>
        <taxon>Neoptera</taxon>
        <taxon>Paraneoptera</taxon>
        <taxon>Hemiptera</taxon>
        <taxon>Heteroptera</taxon>
        <taxon>Panheteroptera</taxon>
        <taxon>Cimicomorpha</taxon>
        <taxon>Miridae</taxon>
        <taxon>Dicyphina</taxon>
        <taxon>Nesidiocoris</taxon>
    </lineage>
</organism>
<name>A0ABN7B8V0_9HEMI</name>
<feature type="region of interest" description="Disordered" evidence="1">
    <location>
        <begin position="625"/>
        <end position="705"/>
    </location>
</feature>
<dbReference type="PANTHER" id="PTHR14633:SF3">
    <property type="entry name" value="LITTLE ELONGATION COMPLEX SUBUNIT 2"/>
    <property type="match status" value="1"/>
</dbReference>